<dbReference type="VEuPathDB" id="FungiDB:AJ78_08041"/>
<evidence type="ECO:0000313" key="3">
    <source>
        <dbReference type="Proteomes" id="UP000182235"/>
    </source>
</evidence>
<proteinExistence type="predicted"/>
<sequence length="111" mass="11615">MKGPSASPAPTPKRPKRTPKKNAAQSPPSSPLPQPANDDDLESFEELCITDTPSTTPKANKKKAPAKKAKAKSTPAKKKAVPAPKGVTKTLVKKTTPGKAPAPRRSARKSA</sequence>
<organism evidence="2 3">
    <name type="scientific">Emergomyces pasteurianus Ep9510</name>
    <dbReference type="NCBI Taxonomy" id="1447872"/>
    <lineage>
        <taxon>Eukaryota</taxon>
        <taxon>Fungi</taxon>
        <taxon>Dikarya</taxon>
        <taxon>Ascomycota</taxon>
        <taxon>Pezizomycotina</taxon>
        <taxon>Eurotiomycetes</taxon>
        <taxon>Eurotiomycetidae</taxon>
        <taxon>Onygenales</taxon>
        <taxon>Ajellomycetaceae</taxon>
        <taxon>Emergomyces</taxon>
    </lineage>
</organism>
<gene>
    <name evidence="2" type="ORF">AJ78_08041</name>
</gene>
<protein>
    <submittedName>
        <fullName evidence="2">Uncharacterized protein</fullName>
    </submittedName>
</protein>
<reference evidence="2 3" key="1">
    <citation type="submission" date="2015-07" db="EMBL/GenBank/DDBJ databases">
        <title>Emmonsia species relationships and genome sequence.</title>
        <authorList>
            <consortium name="The Broad Institute Genomics Platform"/>
            <person name="Cuomo C.A."/>
            <person name="Munoz J.F."/>
            <person name="Imamovic A."/>
            <person name="Priest M.E."/>
            <person name="Young S."/>
            <person name="Clay O.K."/>
            <person name="McEwen J.G."/>
        </authorList>
    </citation>
    <scope>NUCLEOTIDE SEQUENCE [LARGE SCALE GENOMIC DNA]</scope>
    <source>
        <strain evidence="2 3">UAMH 9510</strain>
    </source>
</reference>
<dbReference type="EMBL" id="LGRN01000606">
    <property type="protein sequence ID" value="OJD11129.1"/>
    <property type="molecule type" value="Genomic_DNA"/>
</dbReference>
<feature type="compositionally biased region" description="Low complexity" evidence="1">
    <location>
        <begin position="81"/>
        <end position="104"/>
    </location>
</feature>
<dbReference type="Proteomes" id="UP000182235">
    <property type="component" value="Unassembled WGS sequence"/>
</dbReference>
<evidence type="ECO:0000313" key="2">
    <source>
        <dbReference type="EMBL" id="OJD11129.1"/>
    </source>
</evidence>
<name>A0A1J9P2Z1_9EURO</name>
<accession>A0A1J9P2Z1</accession>
<feature type="region of interest" description="Disordered" evidence="1">
    <location>
        <begin position="1"/>
        <end position="111"/>
    </location>
</feature>
<dbReference type="AlphaFoldDB" id="A0A1J9P2Z1"/>
<feature type="compositionally biased region" description="Basic residues" evidence="1">
    <location>
        <begin position="59"/>
        <end position="80"/>
    </location>
</feature>
<keyword evidence="3" id="KW-1185">Reference proteome</keyword>
<evidence type="ECO:0000256" key="1">
    <source>
        <dbReference type="SAM" id="MobiDB-lite"/>
    </source>
</evidence>
<comment type="caution">
    <text evidence="2">The sequence shown here is derived from an EMBL/GenBank/DDBJ whole genome shotgun (WGS) entry which is preliminary data.</text>
</comment>